<dbReference type="Proteomes" id="UP001255185">
    <property type="component" value="Unassembled WGS sequence"/>
</dbReference>
<comment type="caution">
    <text evidence="1">The sequence shown here is derived from an EMBL/GenBank/DDBJ whole genome shotgun (WGS) entry which is preliminary data.</text>
</comment>
<protein>
    <submittedName>
        <fullName evidence="1">Uncharacterized protein</fullName>
    </submittedName>
</protein>
<dbReference type="RefSeq" id="WP_310026286.1">
    <property type="nucleotide sequence ID" value="NZ_JAVDVI010000007.1"/>
</dbReference>
<dbReference type="EMBL" id="JAVDVI010000007">
    <property type="protein sequence ID" value="MDR6967917.1"/>
    <property type="molecule type" value="Genomic_DNA"/>
</dbReference>
<gene>
    <name evidence="1" type="ORF">J2X31_001931</name>
</gene>
<reference evidence="1 2" key="1">
    <citation type="submission" date="2023-07" db="EMBL/GenBank/DDBJ databases">
        <title>Sorghum-associated microbial communities from plants grown in Nebraska, USA.</title>
        <authorList>
            <person name="Schachtman D."/>
        </authorList>
    </citation>
    <scope>NUCLEOTIDE SEQUENCE [LARGE SCALE GENOMIC DNA]</scope>
    <source>
        <strain evidence="1 2">3773</strain>
    </source>
</reference>
<proteinExistence type="predicted"/>
<evidence type="ECO:0000313" key="1">
    <source>
        <dbReference type="EMBL" id="MDR6967917.1"/>
    </source>
</evidence>
<sequence>MEQNKNQLIPINNSLASFERQISIGEKLLGLKLSDYEKETIRNFLAEIVLKYFRFHISEYYPLSEKLIDKYQDILSWSGLIANENILIPEWSEWSENLILKYKDKLVGENVWTSLSLKSFWTISLIEKYKENIDWEYFSGNGKISWNEEVIDKYIEKWDWTFLSQNINLFWTSKIINKYVEYWNWESLSRSFNFDCKLELIERYLDKWDWNLISKNSRFPWNLELIEKFSKYIYWENRIYLYENIEIEESLIEIENYLTSSNIKDSDILEFSTEYNGRGFDYIPILTKSKLLDYLSGNHKMNWTDELIEKYENKWNWKKISINPKIHWSSVLIEKYSSKIDWKLICLNNIPWNIQLIKKFEFSVNWESLSSNPIFYDNHLNIEYYADHLKNDCIFFNKDANKYIENLDEWTKKRYYQIHSEKIKKFKLDQNYILKNKTLVDWKILSKNQSFEWSVNFINLFIDYWDWKLLSSNKSVVTNIEIFMHFKDKWEYNSSRWELRSVIRDYMIEYITDADIIKILEKFKSSQ</sequence>
<organism evidence="1 2">
    <name type="scientific">Flavobacterium arsenatis</name>
    <dbReference type="NCBI Taxonomy" id="1484332"/>
    <lineage>
        <taxon>Bacteria</taxon>
        <taxon>Pseudomonadati</taxon>
        <taxon>Bacteroidota</taxon>
        <taxon>Flavobacteriia</taxon>
        <taxon>Flavobacteriales</taxon>
        <taxon>Flavobacteriaceae</taxon>
        <taxon>Flavobacterium</taxon>
    </lineage>
</organism>
<evidence type="ECO:0000313" key="2">
    <source>
        <dbReference type="Proteomes" id="UP001255185"/>
    </source>
</evidence>
<keyword evidence="2" id="KW-1185">Reference proteome</keyword>
<accession>A0ABU1TQ31</accession>
<name>A0ABU1TQ31_9FLAO</name>